<dbReference type="RefSeq" id="WP_188465811.1">
    <property type="nucleotide sequence ID" value="NZ_BMFQ01000003.1"/>
</dbReference>
<dbReference type="AlphaFoldDB" id="A0A917LSI1"/>
<gene>
    <name evidence="3" type="ORF">GCM10010976_27340</name>
</gene>
<keyword evidence="2" id="KW-1133">Transmembrane helix</keyword>
<evidence type="ECO:0000313" key="3">
    <source>
        <dbReference type="EMBL" id="GGG54946.1"/>
    </source>
</evidence>
<protein>
    <submittedName>
        <fullName evidence="3">Uncharacterized protein</fullName>
    </submittedName>
</protein>
<accession>A0A917LSI1</accession>
<reference evidence="3" key="2">
    <citation type="submission" date="2020-09" db="EMBL/GenBank/DDBJ databases">
        <authorList>
            <person name="Sun Q."/>
            <person name="Zhou Y."/>
        </authorList>
    </citation>
    <scope>NUCLEOTIDE SEQUENCE</scope>
    <source>
        <strain evidence="3">CGMCC 1.12751</strain>
    </source>
</reference>
<keyword evidence="1" id="KW-0175">Coiled coil</keyword>
<comment type="caution">
    <text evidence="3">The sequence shown here is derived from an EMBL/GenBank/DDBJ whole genome shotgun (WGS) entry which is preliminary data.</text>
</comment>
<proteinExistence type="predicted"/>
<dbReference type="Proteomes" id="UP000625976">
    <property type="component" value="Unassembled WGS sequence"/>
</dbReference>
<evidence type="ECO:0000256" key="2">
    <source>
        <dbReference type="SAM" id="Phobius"/>
    </source>
</evidence>
<feature type="transmembrane region" description="Helical" evidence="2">
    <location>
        <begin position="6"/>
        <end position="22"/>
    </location>
</feature>
<feature type="coiled-coil region" evidence="1">
    <location>
        <begin position="39"/>
        <end position="81"/>
    </location>
</feature>
<dbReference type="EMBL" id="BMFQ01000003">
    <property type="protein sequence ID" value="GGG54946.1"/>
    <property type="molecule type" value="Genomic_DNA"/>
</dbReference>
<name>A0A917LSI1_9FLAO</name>
<keyword evidence="2" id="KW-0472">Membrane</keyword>
<keyword evidence="2" id="KW-0812">Transmembrane</keyword>
<keyword evidence="4" id="KW-1185">Reference proteome</keyword>
<evidence type="ECO:0000256" key="1">
    <source>
        <dbReference type="SAM" id="Coils"/>
    </source>
</evidence>
<sequence>MNGFVILSIIVGMFLFFYLYSYRTVALEDKKRADIWKKRRQLEDAFNNRMRERAELRRQKFEKFLNRSKEIQQELLRLRNNRQIQQN</sequence>
<evidence type="ECO:0000313" key="4">
    <source>
        <dbReference type="Proteomes" id="UP000625976"/>
    </source>
</evidence>
<organism evidence="3 4">
    <name type="scientific">Bizionia arctica</name>
    <dbReference type="NCBI Taxonomy" id="1495645"/>
    <lineage>
        <taxon>Bacteria</taxon>
        <taxon>Pseudomonadati</taxon>
        <taxon>Bacteroidota</taxon>
        <taxon>Flavobacteriia</taxon>
        <taxon>Flavobacteriales</taxon>
        <taxon>Flavobacteriaceae</taxon>
        <taxon>Bizionia</taxon>
    </lineage>
</organism>
<reference evidence="3" key="1">
    <citation type="journal article" date="2014" name="Int. J. Syst. Evol. Microbiol.">
        <title>Complete genome sequence of Corynebacterium casei LMG S-19264T (=DSM 44701T), isolated from a smear-ripened cheese.</title>
        <authorList>
            <consortium name="US DOE Joint Genome Institute (JGI-PGF)"/>
            <person name="Walter F."/>
            <person name="Albersmeier A."/>
            <person name="Kalinowski J."/>
            <person name="Ruckert C."/>
        </authorList>
    </citation>
    <scope>NUCLEOTIDE SEQUENCE</scope>
    <source>
        <strain evidence="3">CGMCC 1.12751</strain>
    </source>
</reference>